<sequence length="216" mass="23398">MFGTIPVVDSIVCHHFLSWVFQESAALLSSSSSTHERSRPVSVISSSDADPVFSFRPLNSRGVISRISLARRRRIRRIVPEVSRHMLPIHEIVEHSRGQRLPSPTGTHASASYPATEASSTASSSSSYHSSPGTAIASSPPPSPSPIRPETSPRDGVLPTAEAVSVSSEAAKDEKTVMYKQIFYGTSLVSPLVRRGKGVRASERGRSRGRRRGRAK</sequence>
<evidence type="ECO:0000313" key="2">
    <source>
        <dbReference type="EMBL" id="ORY21226.1"/>
    </source>
</evidence>
<dbReference type="InParanoid" id="A0A1Y2AFF1"/>
<feature type="compositionally biased region" description="Low complexity" evidence="1">
    <location>
        <begin position="109"/>
        <end position="138"/>
    </location>
</feature>
<dbReference type="EMBL" id="MCFC01000116">
    <property type="protein sequence ID" value="ORY21226.1"/>
    <property type="molecule type" value="Genomic_DNA"/>
</dbReference>
<name>A0A1Y2AFF1_9TREE</name>
<keyword evidence="3" id="KW-1185">Reference proteome</keyword>
<protein>
    <submittedName>
        <fullName evidence="2">Uncharacterized protein</fullName>
    </submittedName>
</protein>
<dbReference type="Proteomes" id="UP000193986">
    <property type="component" value="Unassembled WGS sequence"/>
</dbReference>
<evidence type="ECO:0000256" key="1">
    <source>
        <dbReference type="SAM" id="MobiDB-lite"/>
    </source>
</evidence>
<evidence type="ECO:0000313" key="3">
    <source>
        <dbReference type="Proteomes" id="UP000193986"/>
    </source>
</evidence>
<organism evidence="2 3">
    <name type="scientific">Naematelia encephala</name>
    <dbReference type="NCBI Taxonomy" id="71784"/>
    <lineage>
        <taxon>Eukaryota</taxon>
        <taxon>Fungi</taxon>
        <taxon>Dikarya</taxon>
        <taxon>Basidiomycota</taxon>
        <taxon>Agaricomycotina</taxon>
        <taxon>Tremellomycetes</taxon>
        <taxon>Tremellales</taxon>
        <taxon>Naemateliaceae</taxon>
        <taxon>Naematelia</taxon>
    </lineage>
</organism>
<reference evidence="2 3" key="1">
    <citation type="submission" date="2016-07" db="EMBL/GenBank/DDBJ databases">
        <title>Pervasive Adenine N6-methylation of Active Genes in Fungi.</title>
        <authorList>
            <consortium name="DOE Joint Genome Institute"/>
            <person name="Mondo S.J."/>
            <person name="Dannebaum R.O."/>
            <person name="Kuo R.C."/>
            <person name="Labutti K."/>
            <person name="Haridas S."/>
            <person name="Kuo A."/>
            <person name="Salamov A."/>
            <person name="Ahrendt S.R."/>
            <person name="Lipzen A."/>
            <person name="Sullivan W."/>
            <person name="Andreopoulos W.B."/>
            <person name="Clum A."/>
            <person name="Lindquist E."/>
            <person name="Daum C."/>
            <person name="Ramamoorthy G.K."/>
            <person name="Gryganskyi A."/>
            <person name="Culley D."/>
            <person name="Magnuson J.K."/>
            <person name="James T.Y."/>
            <person name="O'Malley M.A."/>
            <person name="Stajich J.E."/>
            <person name="Spatafora J.W."/>
            <person name="Visel A."/>
            <person name="Grigoriev I.V."/>
        </authorList>
    </citation>
    <scope>NUCLEOTIDE SEQUENCE [LARGE SCALE GENOMIC DNA]</scope>
    <source>
        <strain evidence="2 3">68-887.2</strain>
    </source>
</reference>
<comment type="caution">
    <text evidence="2">The sequence shown here is derived from an EMBL/GenBank/DDBJ whole genome shotgun (WGS) entry which is preliminary data.</text>
</comment>
<proteinExistence type="predicted"/>
<feature type="region of interest" description="Disordered" evidence="1">
    <location>
        <begin position="192"/>
        <end position="216"/>
    </location>
</feature>
<dbReference type="AlphaFoldDB" id="A0A1Y2AFF1"/>
<feature type="compositionally biased region" description="Basic residues" evidence="1">
    <location>
        <begin position="207"/>
        <end position="216"/>
    </location>
</feature>
<feature type="region of interest" description="Disordered" evidence="1">
    <location>
        <begin position="93"/>
        <end position="171"/>
    </location>
</feature>
<accession>A0A1Y2AFF1</accession>
<gene>
    <name evidence="2" type="ORF">BCR39DRAFT_591647</name>
</gene>